<dbReference type="Proteomes" id="UP000479000">
    <property type="component" value="Unassembled WGS sequence"/>
</dbReference>
<evidence type="ECO:0000313" key="4">
    <source>
        <dbReference type="Proteomes" id="UP000479000"/>
    </source>
</evidence>
<name>A0A6H5GCY9_9HEMI</name>
<evidence type="ECO:0000256" key="1">
    <source>
        <dbReference type="SAM" id="MobiDB-lite"/>
    </source>
</evidence>
<organism evidence="3 4">
    <name type="scientific">Nesidiocoris tenuis</name>
    <dbReference type="NCBI Taxonomy" id="355587"/>
    <lineage>
        <taxon>Eukaryota</taxon>
        <taxon>Metazoa</taxon>
        <taxon>Ecdysozoa</taxon>
        <taxon>Arthropoda</taxon>
        <taxon>Hexapoda</taxon>
        <taxon>Insecta</taxon>
        <taxon>Pterygota</taxon>
        <taxon>Neoptera</taxon>
        <taxon>Paraneoptera</taxon>
        <taxon>Hemiptera</taxon>
        <taxon>Heteroptera</taxon>
        <taxon>Panheteroptera</taxon>
        <taxon>Cimicomorpha</taxon>
        <taxon>Miridae</taxon>
        <taxon>Dicyphina</taxon>
        <taxon>Nesidiocoris</taxon>
    </lineage>
</organism>
<keyword evidence="4" id="KW-1185">Reference proteome</keyword>
<sequence length="698" mass="77209">MFCKPAHAHFKKPSLRLDQYEALPSFRIWNQDERFDRALLPGPTASLSHPSLALQNSNRPFSRCNVGFLIPRSSGMTEGGGYVWQLTSLAIGPQGREEFELKEGESTNGTFINGQRIDPNVPVTLFENDTIGFGVCTSTQETYNVDTAFLVYRLIRRLSFKDIEKLALQKREQPPKRKPDGNQGSPDSKKAKTSNCEALTIRTAPATNDSILVSSKKGSFTTFHAVNGSSDVQVIEERSTLHNSLGAANSSWQAETKRQTRSSVQRLPEKADPKSAVQPTSANDMDEPMRRRNPVRQVPEKAAPKLSAPSATAKNDIPGPARELNPAPALQPVSLSYKSPIETDMPTFSLLSDDEDDDFVSSQMFIKCDTPPKAFQRPGTSTSREPETECTTEPGIISDDEDFEDLFDSDDDSFFERHVSQAIDDAILDDSPSKGLRERGKAGEIPSSLSRGHVSKKMPSPELSSDDSDEPEVIIPRNKLTKSLDPPANAAPRVTREASSEPSSKKHHEDLPSSARSAGRKSTSKNLESLVKKMKTSSNQQSKKTLLTEPQSLAGNHASQRILRTASKLPDPPKLPEPKLPELPSKTARRESKSAKLQSKTADKPTTNGAKKKRVAFCEESLAKIQEFEVSKEMKKLPPIPHKEPRIVTPAFQLTGYSIGTSNLTKIICDWNMSWFEKIRGPYHLGRPPTARNRWPSM</sequence>
<accession>A0A6H5GCY9</accession>
<dbReference type="PROSITE" id="PS50006">
    <property type="entry name" value="FHA_DOMAIN"/>
    <property type="match status" value="1"/>
</dbReference>
<feature type="non-terminal residue" evidence="3">
    <location>
        <position position="698"/>
    </location>
</feature>
<dbReference type="AlphaFoldDB" id="A0A6H5GCY9"/>
<feature type="compositionally biased region" description="Polar residues" evidence="1">
    <location>
        <begin position="595"/>
        <end position="609"/>
    </location>
</feature>
<dbReference type="OrthoDB" id="444265at2759"/>
<evidence type="ECO:0000313" key="3">
    <source>
        <dbReference type="EMBL" id="CAB0001217.1"/>
    </source>
</evidence>
<dbReference type="Gene3D" id="2.60.200.20">
    <property type="match status" value="1"/>
</dbReference>
<feature type="compositionally biased region" description="Basic and acidic residues" evidence="1">
    <location>
        <begin position="169"/>
        <end position="180"/>
    </location>
</feature>
<evidence type="ECO:0000259" key="2">
    <source>
        <dbReference type="PROSITE" id="PS50006"/>
    </source>
</evidence>
<feature type="compositionally biased region" description="Basic and acidic residues" evidence="1">
    <location>
        <begin position="431"/>
        <end position="442"/>
    </location>
</feature>
<dbReference type="SUPFAM" id="SSF49879">
    <property type="entry name" value="SMAD/FHA domain"/>
    <property type="match status" value="1"/>
</dbReference>
<reference evidence="3 4" key="1">
    <citation type="submission" date="2020-02" db="EMBL/GenBank/DDBJ databases">
        <authorList>
            <person name="Ferguson B K."/>
        </authorList>
    </citation>
    <scope>NUCLEOTIDE SEQUENCE [LARGE SCALE GENOMIC DNA]</scope>
</reference>
<dbReference type="InterPro" id="IPR000253">
    <property type="entry name" value="FHA_dom"/>
</dbReference>
<protein>
    <recommendedName>
        <fullName evidence="2">FHA domain-containing protein</fullName>
    </recommendedName>
</protein>
<gene>
    <name evidence="3" type="ORF">NTEN_LOCUS7004</name>
</gene>
<feature type="region of interest" description="Disordered" evidence="1">
    <location>
        <begin position="169"/>
        <end position="195"/>
    </location>
</feature>
<dbReference type="EMBL" id="CADCXU010010450">
    <property type="protein sequence ID" value="CAB0001217.1"/>
    <property type="molecule type" value="Genomic_DNA"/>
</dbReference>
<proteinExistence type="predicted"/>
<feature type="compositionally biased region" description="Polar residues" evidence="1">
    <location>
        <begin position="536"/>
        <end position="559"/>
    </location>
</feature>
<feature type="compositionally biased region" description="Acidic residues" evidence="1">
    <location>
        <begin position="398"/>
        <end position="413"/>
    </location>
</feature>
<dbReference type="InterPro" id="IPR008984">
    <property type="entry name" value="SMAD_FHA_dom_sf"/>
</dbReference>
<feature type="domain" description="FHA" evidence="2">
    <location>
        <begin position="26"/>
        <end position="117"/>
    </location>
</feature>
<feature type="region of interest" description="Disordered" evidence="1">
    <location>
        <begin position="370"/>
        <end position="610"/>
    </location>
</feature>
<dbReference type="Pfam" id="PF00498">
    <property type="entry name" value="FHA"/>
    <property type="match status" value="1"/>
</dbReference>
<feature type="compositionally biased region" description="Basic and acidic residues" evidence="1">
    <location>
        <begin position="494"/>
        <end position="511"/>
    </location>
</feature>
<feature type="region of interest" description="Disordered" evidence="1">
    <location>
        <begin position="246"/>
        <end position="328"/>
    </location>
</feature>